<keyword evidence="2 5" id="KW-0812">Transmembrane</keyword>
<keyword evidence="4 5" id="KW-0472">Membrane</keyword>
<comment type="subcellular location">
    <subcellularLocation>
        <location evidence="1">Membrane</location>
        <topology evidence="1">Multi-pass membrane protein</topology>
    </subcellularLocation>
</comment>
<dbReference type="PROSITE" id="PS50922">
    <property type="entry name" value="TLC"/>
    <property type="match status" value="1"/>
</dbReference>
<evidence type="ECO:0000313" key="8">
    <source>
        <dbReference type="EMBL" id="KAA3490637.1"/>
    </source>
</evidence>
<proteinExistence type="predicted"/>
<name>A0A5B6XCT5_9ROSI</name>
<dbReference type="OrthoDB" id="506011at2759"/>
<evidence type="ECO:0000259" key="7">
    <source>
        <dbReference type="PROSITE" id="PS50922"/>
    </source>
</evidence>
<feature type="transmembrane region" description="Helical" evidence="6">
    <location>
        <begin position="89"/>
        <end position="108"/>
    </location>
</feature>
<dbReference type="PANTHER" id="PTHR31898">
    <property type="entry name" value="TRANSMEMBRANE PROTEIN 136"/>
    <property type="match status" value="1"/>
</dbReference>
<sequence>MGEEYDIVNLIVLGVISWTTVFLLVRKIFSNRSFELCNRIVSTIHGILAVILASLSVEDWSCPVCPLASASTPKQSLNIMVEEINIRQVLAVTVAYLIYDLICCLFDVKFTLDNTVHHLVSIVGLAAGLAFQLCGSEQVAALFITEISSPFLHARELLKEFGYRDTDLNLAADVLFAVIFSVTRMVGGPYLTFVTLTANNPLLIKKWTTRIRVVTQAMAVGLQLVSAFWFYKIVKMVRYKLTKRKKRVGMPGKLD</sequence>
<dbReference type="AlphaFoldDB" id="A0A5B6XCT5"/>
<comment type="caution">
    <text evidence="8">The sequence shown here is derived from an EMBL/GenBank/DDBJ whole genome shotgun (WGS) entry which is preliminary data.</text>
</comment>
<evidence type="ECO:0000256" key="1">
    <source>
        <dbReference type="ARBA" id="ARBA00004141"/>
    </source>
</evidence>
<dbReference type="GO" id="GO:0016020">
    <property type="term" value="C:membrane"/>
    <property type="evidence" value="ECO:0007669"/>
    <property type="project" value="UniProtKB-SubCell"/>
</dbReference>
<feature type="transmembrane region" description="Helical" evidence="6">
    <location>
        <begin position="213"/>
        <end position="234"/>
    </location>
</feature>
<evidence type="ECO:0000256" key="4">
    <source>
        <dbReference type="ARBA" id="ARBA00023136"/>
    </source>
</evidence>
<dbReference type="InterPro" id="IPR006634">
    <property type="entry name" value="TLC-dom"/>
</dbReference>
<evidence type="ECO:0000313" key="9">
    <source>
        <dbReference type="Proteomes" id="UP000325315"/>
    </source>
</evidence>
<keyword evidence="3 6" id="KW-1133">Transmembrane helix</keyword>
<keyword evidence="9" id="KW-1185">Reference proteome</keyword>
<dbReference type="InterPro" id="IPR042512">
    <property type="entry name" value="TLCD5"/>
</dbReference>
<evidence type="ECO:0000256" key="2">
    <source>
        <dbReference type="ARBA" id="ARBA00022692"/>
    </source>
</evidence>
<evidence type="ECO:0000256" key="6">
    <source>
        <dbReference type="SAM" id="Phobius"/>
    </source>
</evidence>
<evidence type="ECO:0000256" key="3">
    <source>
        <dbReference type="ARBA" id="ARBA00022989"/>
    </source>
</evidence>
<reference evidence="9" key="1">
    <citation type="journal article" date="2019" name="Plant Biotechnol. J.">
        <title>Genome sequencing of the Australian wild diploid species Gossypium australe highlights disease resistance and delayed gland morphogenesis.</title>
        <authorList>
            <person name="Cai Y."/>
            <person name="Cai X."/>
            <person name="Wang Q."/>
            <person name="Wang P."/>
            <person name="Zhang Y."/>
            <person name="Cai C."/>
            <person name="Xu Y."/>
            <person name="Wang K."/>
            <person name="Zhou Z."/>
            <person name="Wang C."/>
            <person name="Geng S."/>
            <person name="Li B."/>
            <person name="Dong Q."/>
            <person name="Hou Y."/>
            <person name="Wang H."/>
            <person name="Ai P."/>
            <person name="Liu Z."/>
            <person name="Yi F."/>
            <person name="Sun M."/>
            <person name="An G."/>
            <person name="Cheng J."/>
            <person name="Zhang Y."/>
            <person name="Shi Q."/>
            <person name="Xie Y."/>
            <person name="Shi X."/>
            <person name="Chang Y."/>
            <person name="Huang F."/>
            <person name="Chen Y."/>
            <person name="Hong S."/>
            <person name="Mi L."/>
            <person name="Sun Q."/>
            <person name="Zhang L."/>
            <person name="Zhou B."/>
            <person name="Peng R."/>
            <person name="Zhang X."/>
            <person name="Liu F."/>
        </authorList>
    </citation>
    <scope>NUCLEOTIDE SEQUENCE [LARGE SCALE GENOMIC DNA]</scope>
    <source>
        <strain evidence="9">cv. PA1801</strain>
    </source>
</reference>
<gene>
    <name evidence="8" type="ORF">EPI10_034082</name>
</gene>
<evidence type="ECO:0000256" key="5">
    <source>
        <dbReference type="PROSITE-ProRule" id="PRU00205"/>
    </source>
</evidence>
<feature type="transmembrane region" description="Helical" evidence="6">
    <location>
        <begin position="6"/>
        <end position="25"/>
    </location>
</feature>
<dbReference type="EMBL" id="SMMG02000001">
    <property type="protein sequence ID" value="KAA3490637.1"/>
    <property type="molecule type" value="Genomic_DNA"/>
</dbReference>
<dbReference type="Proteomes" id="UP000325315">
    <property type="component" value="Unassembled WGS sequence"/>
</dbReference>
<feature type="transmembrane region" description="Helical" evidence="6">
    <location>
        <begin position="170"/>
        <end position="193"/>
    </location>
</feature>
<organism evidence="8 9">
    <name type="scientific">Gossypium australe</name>
    <dbReference type="NCBI Taxonomy" id="47621"/>
    <lineage>
        <taxon>Eukaryota</taxon>
        <taxon>Viridiplantae</taxon>
        <taxon>Streptophyta</taxon>
        <taxon>Embryophyta</taxon>
        <taxon>Tracheophyta</taxon>
        <taxon>Spermatophyta</taxon>
        <taxon>Magnoliopsida</taxon>
        <taxon>eudicotyledons</taxon>
        <taxon>Gunneridae</taxon>
        <taxon>Pentapetalae</taxon>
        <taxon>rosids</taxon>
        <taxon>malvids</taxon>
        <taxon>Malvales</taxon>
        <taxon>Malvaceae</taxon>
        <taxon>Malvoideae</taxon>
        <taxon>Gossypium</taxon>
    </lineage>
</organism>
<feature type="domain" description="TLC" evidence="7">
    <location>
        <begin position="31"/>
        <end position="242"/>
    </location>
</feature>
<accession>A0A5B6XCT5</accession>
<dbReference type="SMART" id="SM00724">
    <property type="entry name" value="TLC"/>
    <property type="match status" value="1"/>
</dbReference>
<dbReference type="PANTHER" id="PTHR31898:SF1">
    <property type="entry name" value="TLC DOMAIN-CONTAINING PROTEIN 5"/>
    <property type="match status" value="1"/>
</dbReference>
<dbReference type="Pfam" id="PF03798">
    <property type="entry name" value="TRAM_LAG1_CLN8"/>
    <property type="match status" value="1"/>
</dbReference>
<protein>
    <submittedName>
        <fullName evidence="8">Transmembrane protein 136</fullName>
    </submittedName>
</protein>